<name>A0A8H6SNV0_9AGAR</name>
<keyword evidence="2" id="KW-1185">Reference proteome</keyword>
<gene>
    <name evidence="1" type="ORF">MIND_00771600</name>
</gene>
<accession>A0A8H6SNV0</accession>
<dbReference type="OrthoDB" id="3045090at2759"/>
<organism evidence="1 2">
    <name type="scientific">Mycena indigotica</name>
    <dbReference type="NCBI Taxonomy" id="2126181"/>
    <lineage>
        <taxon>Eukaryota</taxon>
        <taxon>Fungi</taxon>
        <taxon>Dikarya</taxon>
        <taxon>Basidiomycota</taxon>
        <taxon>Agaricomycotina</taxon>
        <taxon>Agaricomycetes</taxon>
        <taxon>Agaricomycetidae</taxon>
        <taxon>Agaricales</taxon>
        <taxon>Marasmiineae</taxon>
        <taxon>Mycenaceae</taxon>
        <taxon>Mycena</taxon>
    </lineage>
</organism>
<protein>
    <submittedName>
        <fullName evidence="1">Uncharacterized protein</fullName>
    </submittedName>
</protein>
<dbReference type="GeneID" id="59346923"/>
<dbReference type="AlphaFoldDB" id="A0A8H6SNV0"/>
<proteinExistence type="predicted"/>
<dbReference type="EMBL" id="JACAZF010000006">
    <property type="protein sequence ID" value="KAF7302051.1"/>
    <property type="molecule type" value="Genomic_DNA"/>
</dbReference>
<dbReference type="Proteomes" id="UP000636479">
    <property type="component" value="Unassembled WGS sequence"/>
</dbReference>
<evidence type="ECO:0000313" key="1">
    <source>
        <dbReference type="EMBL" id="KAF7302051.1"/>
    </source>
</evidence>
<sequence length="414" mass="46733">MFRLEDLVVIARTTLLDVYRIQQSTFHHLKTIRTSTIWEVVDCRPMPDLLRLVIISPEGVETLDFEHQTLASSAEDVTKWTQRGVAKIPPPHEDDGYMLMTAPWYSLRVAANGMRASWISVASGSTEFASPYFMSVTLPMPGDFETNTELSSWSPGTAIDPALWAVPVIDMDESLGLTVFGNCFGELVLYDHCGQPLSACFDPNDFMLNVSNEPVAVSLVPIALSIPFAPQRGMSDEELQSSTARWSKDSIELARPYWQDDWLAMRYFAQSLWSGNPCDWAWILTHAFGFPGEVIPQGYGNNYAECTQTLLFRVGSQYFLHPDNGAFTICPPHRDSEGQIFFPSRIRPLEEVPCTSRTMLTQSMVYKTFSMECWPDSTTPRNRWYEMCDRGGSVDWENLPESAVVADLSEVVWP</sequence>
<reference evidence="1" key="1">
    <citation type="submission" date="2020-05" db="EMBL/GenBank/DDBJ databases">
        <title>Mycena genomes resolve the evolution of fungal bioluminescence.</title>
        <authorList>
            <person name="Tsai I.J."/>
        </authorList>
    </citation>
    <scope>NUCLEOTIDE SEQUENCE</scope>
    <source>
        <strain evidence="1">171206Taipei</strain>
    </source>
</reference>
<dbReference type="RefSeq" id="XP_037220051.1">
    <property type="nucleotide sequence ID" value="XM_037364407.1"/>
</dbReference>
<evidence type="ECO:0000313" key="2">
    <source>
        <dbReference type="Proteomes" id="UP000636479"/>
    </source>
</evidence>
<comment type="caution">
    <text evidence="1">The sequence shown here is derived from an EMBL/GenBank/DDBJ whole genome shotgun (WGS) entry which is preliminary data.</text>
</comment>